<dbReference type="AlphaFoldDB" id="A0A1N6F1D3"/>
<dbReference type="Pfam" id="PF18962">
    <property type="entry name" value="Por_Secre_tail"/>
    <property type="match status" value="1"/>
</dbReference>
<evidence type="ECO:0000256" key="1">
    <source>
        <dbReference type="ARBA" id="ARBA00022729"/>
    </source>
</evidence>
<dbReference type="Gene3D" id="2.60.120.200">
    <property type="match status" value="1"/>
</dbReference>
<keyword evidence="5" id="KW-1185">Reference proteome</keyword>
<dbReference type="Proteomes" id="UP000184782">
    <property type="component" value="Unassembled WGS sequence"/>
</dbReference>
<proteinExistence type="predicted"/>
<feature type="chain" id="PRO_5012975195" evidence="2">
    <location>
        <begin position="24"/>
        <end position="307"/>
    </location>
</feature>
<dbReference type="InterPro" id="IPR026444">
    <property type="entry name" value="Secre_tail"/>
</dbReference>
<protein>
    <submittedName>
        <fullName evidence="4">Por secretion system C-terminal sorting domain-containing protein</fullName>
    </submittedName>
</protein>
<evidence type="ECO:0000313" key="5">
    <source>
        <dbReference type="Proteomes" id="UP000184782"/>
    </source>
</evidence>
<dbReference type="NCBIfam" id="TIGR04183">
    <property type="entry name" value="Por_Secre_tail"/>
    <property type="match status" value="1"/>
</dbReference>
<evidence type="ECO:0000313" key="4">
    <source>
        <dbReference type="EMBL" id="SIN89049.1"/>
    </source>
</evidence>
<accession>A0A1N6F1D3</accession>
<name>A0A1N6F1D3_9FLAO</name>
<dbReference type="NCBIfam" id="NF038128">
    <property type="entry name" value="choice_anch_J"/>
    <property type="match status" value="1"/>
</dbReference>
<organism evidence="4 5">
    <name type="scientific">Chryseobacterium scophthalmum</name>
    <dbReference type="NCBI Taxonomy" id="59733"/>
    <lineage>
        <taxon>Bacteria</taxon>
        <taxon>Pseudomonadati</taxon>
        <taxon>Bacteroidota</taxon>
        <taxon>Flavobacteriia</taxon>
        <taxon>Flavobacteriales</taxon>
        <taxon>Weeksellaceae</taxon>
        <taxon>Chryseobacterium group</taxon>
        <taxon>Chryseobacterium</taxon>
    </lineage>
</organism>
<feature type="domain" description="Secretion system C-terminal sorting" evidence="3">
    <location>
        <begin position="240"/>
        <end position="305"/>
    </location>
</feature>
<dbReference type="EMBL" id="FSRQ01000001">
    <property type="protein sequence ID" value="SIN89049.1"/>
    <property type="molecule type" value="Genomic_DNA"/>
</dbReference>
<gene>
    <name evidence="4" type="ORF">SAMN05421769_0890</name>
</gene>
<dbReference type="STRING" id="59733.SAMN05421769_0890"/>
<sequence length="307" mass="32483">MKKILLLSALVGLRLLNAQNVYSYGFDTVFSASWAMTNQSTSANATTIWSKATYTSSSTSTNSIFSSGIGGVPVGQAGGANSFALVNYSSTTGSGTISNWLISPVVNVKDGDVVSFYSRKGTDGTMDYPDRLELRYSTAATTVVPSTGPTDLGSFTTLGVTINSALAAGFVYPKTWTQYSFTITGVGSTPVPIKFGFRYFVTNGGTTGANSDIIGIDTFSVDRVNLGVNDAIAKKQLLSVYPNPTTDFLAIKTENKIGSVSVFDISGKNINVKLDGDKVDVRSLPAGTYLINVETKDGVSTEKFIKK</sequence>
<keyword evidence="1 2" id="KW-0732">Signal</keyword>
<reference evidence="5" key="1">
    <citation type="submission" date="2016-12" db="EMBL/GenBank/DDBJ databases">
        <authorList>
            <person name="Varghese N."/>
            <person name="Submissions S."/>
        </authorList>
    </citation>
    <scope>NUCLEOTIDE SEQUENCE [LARGE SCALE GENOMIC DNA]</scope>
    <source>
        <strain evidence="5">DSM 16779</strain>
    </source>
</reference>
<evidence type="ECO:0000256" key="2">
    <source>
        <dbReference type="SAM" id="SignalP"/>
    </source>
</evidence>
<feature type="signal peptide" evidence="2">
    <location>
        <begin position="1"/>
        <end position="23"/>
    </location>
</feature>
<evidence type="ECO:0000259" key="3">
    <source>
        <dbReference type="Pfam" id="PF18962"/>
    </source>
</evidence>